<feature type="transmembrane region" description="Helical" evidence="1">
    <location>
        <begin position="130"/>
        <end position="149"/>
    </location>
</feature>
<dbReference type="Proteomes" id="UP000199632">
    <property type="component" value="Unassembled WGS sequence"/>
</dbReference>
<feature type="transmembrane region" description="Helical" evidence="1">
    <location>
        <begin position="220"/>
        <end position="239"/>
    </location>
</feature>
<feature type="transmembrane region" description="Helical" evidence="1">
    <location>
        <begin position="369"/>
        <end position="387"/>
    </location>
</feature>
<dbReference type="OrthoDB" id="3523733at2"/>
<feature type="transmembrane region" description="Helical" evidence="1">
    <location>
        <begin position="259"/>
        <end position="278"/>
    </location>
</feature>
<dbReference type="AlphaFoldDB" id="A0A1H3TLA3"/>
<evidence type="ECO:0000313" key="2">
    <source>
        <dbReference type="EMBL" id="SDZ51006.1"/>
    </source>
</evidence>
<feature type="transmembrane region" description="Helical" evidence="1">
    <location>
        <begin position="161"/>
        <end position="180"/>
    </location>
</feature>
<evidence type="ECO:0000313" key="3">
    <source>
        <dbReference type="Proteomes" id="UP000199632"/>
    </source>
</evidence>
<feature type="transmembrane region" description="Helical" evidence="1">
    <location>
        <begin position="83"/>
        <end position="110"/>
    </location>
</feature>
<protein>
    <submittedName>
        <fullName evidence="2">Uncharacterized protein</fullName>
    </submittedName>
</protein>
<name>A0A1H3TLA3_9ACTN</name>
<dbReference type="EMBL" id="FNQB01000003">
    <property type="protein sequence ID" value="SDZ51006.1"/>
    <property type="molecule type" value="Genomic_DNA"/>
</dbReference>
<keyword evidence="1" id="KW-1133">Transmembrane helix</keyword>
<keyword evidence="3" id="KW-1185">Reference proteome</keyword>
<keyword evidence="1" id="KW-0812">Transmembrane</keyword>
<dbReference type="RefSeq" id="WP_143049934.1">
    <property type="nucleotide sequence ID" value="NZ_BOND01000001.1"/>
</dbReference>
<feature type="transmembrane region" description="Helical" evidence="1">
    <location>
        <begin position="287"/>
        <end position="314"/>
    </location>
</feature>
<feature type="transmembrane region" description="Helical" evidence="1">
    <location>
        <begin position="186"/>
        <end position="208"/>
    </location>
</feature>
<proteinExistence type="predicted"/>
<evidence type="ECO:0000256" key="1">
    <source>
        <dbReference type="SAM" id="Phobius"/>
    </source>
</evidence>
<feature type="transmembrane region" description="Helical" evidence="1">
    <location>
        <begin position="393"/>
        <end position="410"/>
    </location>
</feature>
<feature type="transmembrane region" description="Helical" evidence="1">
    <location>
        <begin position="334"/>
        <end position="357"/>
    </location>
</feature>
<dbReference type="STRING" id="137265.SAMN05421684_6003"/>
<accession>A0A1H3TLA3</accession>
<sequence length="429" mass="44316">MNGSTVLRRRAGLLCLAVAPVLLLVATAVDPALGEGAWETHVGADPEGAVWHTVLLHWAYVLFVPGFLSLLGPIHARGRVLGAIAWVATLVGLVTFAGLVLTDVTAIAVAETVEPATFTAFEERVSTYTWMSAGWQLPGLVGWFVAFALTPVAAARAKVIGWWPAGAALAGFALYFLFAIEPVPLSLAGPAVLTAANIVIVAKAWGTVGGGAESTWKQKVGEACLVAAPVALAVGVATMPGTATRIDPFSTDPQLAQASAFFLHLSWLLFIPGMLAVVRRITGRGRVFAFVAGGIAVVGLLHWNGLMIGDYLALGVQQTLDPAQQAMVTTRTDGYAMFGLAVAIPGMAGALLGLILVPVAASRAGLVRWYVPVITGVGVVAFLMLTTGRVTGLVAPVLLLIGYGLVARALRSGQDQAPVAAAPVVVPAT</sequence>
<reference evidence="3" key="1">
    <citation type="submission" date="2016-10" db="EMBL/GenBank/DDBJ databases">
        <authorList>
            <person name="Varghese N."/>
            <person name="Submissions S."/>
        </authorList>
    </citation>
    <scope>NUCLEOTIDE SEQUENCE [LARGE SCALE GENOMIC DNA]</scope>
    <source>
        <strain evidence="3">DSM 44718</strain>
    </source>
</reference>
<keyword evidence="1" id="KW-0472">Membrane</keyword>
<gene>
    <name evidence="2" type="ORF">SAMN05421684_6003</name>
</gene>
<feature type="transmembrane region" description="Helical" evidence="1">
    <location>
        <begin position="50"/>
        <end position="71"/>
    </location>
</feature>
<organism evidence="2 3">
    <name type="scientific">Asanoa ishikariensis</name>
    <dbReference type="NCBI Taxonomy" id="137265"/>
    <lineage>
        <taxon>Bacteria</taxon>
        <taxon>Bacillati</taxon>
        <taxon>Actinomycetota</taxon>
        <taxon>Actinomycetes</taxon>
        <taxon>Micromonosporales</taxon>
        <taxon>Micromonosporaceae</taxon>
        <taxon>Asanoa</taxon>
    </lineage>
</organism>